<proteinExistence type="predicted"/>
<evidence type="ECO:0000313" key="1">
    <source>
        <dbReference type="EMBL" id="KAJ3558983.1"/>
    </source>
</evidence>
<protein>
    <recommendedName>
        <fullName evidence="3">BTB domain-containing protein</fullName>
    </recommendedName>
</protein>
<comment type="caution">
    <text evidence="1">The sequence shown here is derived from an EMBL/GenBank/DDBJ whole genome shotgun (WGS) entry which is preliminary data.</text>
</comment>
<reference evidence="1" key="1">
    <citation type="submission" date="2022-07" db="EMBL/GenBank/DDBJ databases">
        <title>Genome Sequence of Leucocoprinus birnbaumii.</title>
        <authorList>
            <person name="Buettner E."/>
        </authorList>
    </citation>
    <scope>NUCLEOTIDE SEQUENCE</scope>
    <source>
        <strain evidence="1">VT141</strain>
    </source>
</reference>
<gene>
    <name evidence="1" type="ORF">NP233_g11376</name>
</gene>
<accession>A0AAD5VGX1</accession>
<dbReference type="EMBL" id="JANIEX010001351">
    <property type="protein sequence ID" value="KAJ3558983.1"/>
    <property type="molecule type" value="Genomic_DNA"/>
</dbReference>
<sequence length="447" mass="50013">MTSPINPLSAFTRVSLTLSRTAVQPRILAVPTSATPSNQSIVRRSKITDSEYFREDGDCVILVGDVVFKVDKYLLTQDSPIFRTKLAAVDGIKTVSEDGSKAIALVLDDDASSFRDLCWVLSSSPNKLWEFVNYPLTDAVMLRVKKLVRIAAISQKYGFTKTSKWAVYGIATLYEKSWEAKKNLDAHFSCAFEPNNDLLKYFTIAAEFSQNEVMFGKAKQTWVKRIESGHDTPYQALALAQDKGWRHFEGRVYLAILRALTKSNPLSASPPPAPPTFGFSRTEPPVPFLDAWKNAIEKGTLPFGPNTPLTRSLTPDQIARLSNGHLVLTQLQREFVGVSGWHLSLTSFNQFAHRFEASFWEDFWKACVRHATGRQETGAIHGDVFTLMKHMQEFMEDLANGTATLEGFNGSLLKDAGFASNVRAAATLLNRLRDMLLDHLPDFFYIV</sequence>
<dbReference type="AlphaFoldDB" id="A0AAD5VGX1"/>
<name>A0AAD5VGX1_9AGAR</name>
<dbReference type="Proteomes" id="UP001213000">
    <property type="component" value="Unassembled WGS sequence"/>
</dbReference>
<keyword evidence="2" id="KW-1185">Reference proteome</keyword>
<evidence type="ECO:0008006" key="3">
    <source>
        <dbReference type="Google" id="ProtNLM"/>
    </source>
</evidence>
<evidence type="ECO:0000313" key="2">
    <source>
        <dbReference type="Proteomes" id="UP001213000"/>
    </source>
</evidence>
<organism evidence="1 2">
    <name type="scientific">Leucocoprinus birnbaumii</name>
    <dbReference type="NCBI Taxonomy" id="56174"/>
    <lineage>
        <taxon>Eukaryota</taxon>
        <taxon>Fungi</taxon>
        <taxon>Dikarya</taxon>
        <taxon>Basidiomycota</taxon>
        <taxon>Agaricomycotina</taxon>
        <taxon>Agaricomycetes</taxon>
        <taxon>Agaricomycetidae</taxon>
        <taxon>Agaricales</taxon>
        <taxon>Agaricineae</taxon>
        <taxon>Agaricaceae</taxon>
        <taxon>Leucocoprinus</taxon>
    </lineage>
</organism>